<reference evidence="1 2" key="1">
    <citation type="submission" date="2018-06" db="EMBL/GenBank/DDBJ databases">
        <authorList>
            <consortium name="Pathogen Informatics"/>
            <person name="Doyle S."/>
        </authorList>
    </citation>
    <scope>NUCLEOTIDE SEQUENCE [LARGE SCALE GENOMIC DNA]</scope>
    <source>
        <strain evidence="1 2">NCTC10899</strain>
    </source>
</reference>
<evidence type="ECO:0008006" key="3">
    <source>
        <dbReference type="Google" id="ProtNLM"/>
    </source>
</evidence>
<gene>
    <name evidence="1" type="ORF">NCTC10899_00538</name>
</gene>
<protein>
    <recommendedName>
        <fullName evidence="3">Lipoprotein</fullName>
    </recommendedName>
</protein>
<dbReference type="Proteomes" id="UP000254260">
    <property type="component" value="Unassembled WGS sequence"/>
</dbReference>
<sequence>MLSRSEQHRTHFRSFIPALVALLSLSGCVGLQTHTPTSHTKPATDGYRIDGTQHFWSHSEHPVNGALTLESEYQWCGAVLWAIVPLPLMLPVCKSYSRVNFADGKPTTNESRGVAFSSFHGCGPGVWLATGIMHGRTASFCAAE</sequence>
<dbReference type="PROSITE" id="PS51257">
    <property type="entry name" value="PROKAR_LIPOPROTEIN"/>
    <property type="match status" value="1"/>
</dbReference>
<accession>A0A379IN83</accession>
<dbReference type="EMBL" id="UGUU01000001">
    <property type="protein sequence ID" value="SUD37778.1"/>
    <property type="molecule type" value="Genomic_DNA"/>
</dbReference>
<organism evidence="1 2">
    <name type="scientific">Ectopseudomonas mendocina</name>
    <name type="common">Pseudomonas mendocina</name>
    <dbReference type="NCBI Taxonomy" id="300"/>
    <lineage>
        <taxon>Bacteria</taxon>
        <taxon>Pseudomonadati</taxon>
        <taxon>Pseudomonadota</taxon>
        <taxon>Gammaproteobacteria</taxon>
        <taxon>Pseudomonadales</taxon>
        <taxon>Pseudomonadaceae</taxon>
        <taxon>Ectopseudomonas</taxon>
    </lineage>
</organism>
<name>A0A379IN83_ECTME</name>
<proteinExistence type="predicted"/>
<dbReference type="AlphaFoldDB" id="A0A379IN83"/>
<evidence type="ECO:0000313" key="2">
    <source>
        <dbReference type="Proteomes" id="UP000254260"/>
    </source>
</evidence>
<evidence type="ECO:0000313" key="1">
    <source>
        <dbReference type="EMBL" id="SUD37778.1"/>
    </source>
</evidence>